<keyword evidence="1" id="KW-0812">Transmembrane</keyword>
<gene>
    <name evidence="2" type="ORF">HNO88_000323</name>
</gene>
<keyword evidence="1" id="KW-0472">Membrane</keyword>
<reference evidence="2 3" key="1">
    <citation type="submission" date="2020-08" db="EMBL/GenBank/DDBJ databases">
        <title>Functional genomics of gut bacteria from endangered species of beetles.</title>
        <authorList>
            <person name="Carlos-Shanley C."/>
        </authorList>
    </citation>
    <scope>NUCLEOTIDE SEQUENCE [LARGE SCALE GENOMIC DNA]</scope>
    <source>
        <strain evidence="2 3">S00245</strain>
    </source>
</reference>
<dbReference type="AlphaFoldDB" id="A0A7W7K6Y4"/>
<organism evidence="2 3">
    <name type="scientific">Novosphingobium chloroacetimidivorans</name>
    <dbReference type="NCBI Taxonomy" id="1428314"/>
    <lineage>
        <taxon>Bacteria</taxon>
        <taxon>Pseudomonadati</taxon>
        <taxon>Pseudomonadota</taxon>
        <taxon>Alphaproteobacteria</taxon>
        <taxon>Sphingomonadales</taxon>
        <taxon>Sphingomonadaceae</taxon>
        <taxon>Novosphingobium</taxon>
    </lineage>
</organism>
<accession>A0A7W7K6Y4</accession>
<name>A0A7W7K6Y4_9SPHN</name>
<protein>
    <submittedName>
        <fullName evidence="2">Uncharacterized protein</fullName>
    </submittedName>
</protein>
<keyword evidence="3" id="KW-1185">Reference proteome</keyword>
<keyword evidence="1" id="KW-1133">Transmembrane helix</keyword>
<evidence type="ECO:0000256" key="1">
    <source>
        <dbReference type="SAM" id="Phobius"/>
    </source>
</evidence>
<feature type="transmembrane region" description="Helical" evidence="1">
    <location>
        <begin position="20"/>
        <end position="41"/>
    </location>
</feature>
<evidence type="ECO:0000313" key="2">
    <source>
        <dbReference type="EMBL" id="MBB4857026.1"/>
    </source>
</evidence>
<dbReference type="EMBL" id="JACHLR010000001">
    <property type="protein sequence ID" value="MBB4857026.1"/>
    <property type="molecule type" value="Genomic_DNA"/>
</dbReference>
<evidence type="ECO:0000313" key="3">
    <source>
        <dbReference type="Proteomes" id="UP000555448"/>
    </source>
</evidence>
<proteinExistence type="predicted"/>
<comment type="caution">
    <text evidence="2">The sequence shown here is derived from an EMBL/GenBank/DDBJ whole genome shotgun (WGS) entry which is preliminary data.</text>
</comment>
<dbReference type="RefSeq" id="WP_184242099.1">
    <property type="nucleotide sequence ID" value="NZ_JACHLR010000001.1"/>
</dbReference>
<dbReference type="Proteomes" id="UP000555448">
    <property type="component" value="Unassembled WGS sequence"/>
</dbReference>
<sequence length="143" mass="15506">MATEPVVPVAIQGWTTSTYLLVVLNGLFAGGLLAAIVKVWPRLKEIAANARRDDLDDLRERIVVLEGKVTTADAAAHRAELKLVYAVNAIQLLAGDIRAKDPNNPILKQANDMLKLATTGDLGIWEYELAAVSKAKATMKDEE</sequence>